<dbReference type="Proteomes" id="UP001058974">
    <property type="component" value="Chromosome 6"/>
</dbReference>
<dbReference type="GO" id="GO:0009507">
    <property type="term" value="C:chloroplast"/>
    <property type="evidence" value="ECO:0007669"/>
    <property type="project" value="TreeGrafter"/>
</dbReference>
<dbReference type="EMBL" id="JAMSHJ010000006">
    <property type="protein sequence ID" value="KAI5397744.1"/>
    <property type="molecule type" value="Genomic_DNA"/>
</dbReference>
<reference evidence="2 3" key="1">
    <citation type="journal article" date="2022" name="Nat. Genet.">
        <title>Improved pea reference genome and pan-genome highlight genomic features and evolutionary characteristics.</title>
        <authorList>
            <person name="Yang T."/>
            <person name="Liu R."/>
            <person name="Luo Y."/>
            <person name="Hu S."/>
            <person name="Wang D."/>
            <person name="Wang C."/>
            <person name="Pandey M.K."/>
            <person name="Ge S."/>
            <person name="Xu Q."/>
            <person name="Li N."/>
            <person name="Li G."/>
            <person name="Huang Y."/>
            <person name="Saxena R.K."/>
            <person name="Ji Y."/>
            <person name="Li M."/>
            <person name="Yan X."/>
            <person name="He Y."/>
            <person name="Liu Y."/>
            <person name="Wang X."/>
            <person name="Xiang C."/>
            <person name="Varshney R.K."/>
            <person name="Ding H."/>
            <person name="Gao S."/>
            <person name="Zong X."/>
        </authorList>
    </citation>
    <scope>NUCLEOTIDE SEQUENCE [LARGE SCALE GENOMIC DNA]</scope>
    <source>
        <strain evidence="2 3">cv. Zhongwan 6</strain>
    </source>
</reference>
<dbReference type="GO" id="GO:0047746">
    <property type="term" value="F:chlorophyllase activity"/>
    <property type="evidence" value="ECO:0007669"/>
    <property type="project" value="TreeGrafter"/>
</dbReference>
<accession>A0A9D4WAA5</accession>
<gene>
    <name evidence="2" type="ORF">KIW84_063530</name>
</gene>
<evidence type="ECO:0000313" key="2">
    <source>
        <dbReference type="EMBL" id="KAI5397744.1"/>
    </source>
</evidence>
<evidence type="ECO:0000259" key="1">
    <source>
        <dbReference type="Pfam" id="PF00561"/>
    </source>
</evidence>
<evidence type="ECO:0000313" key="3">
    <source>
        <dbReference type="Proteomes" id="UP001058974"/>
    </source>
</evidence>
<proteinExistence type="predicted"/>
<feature type="domain" description="AB hydrolase-1" evidence="1">
    <location>
        <begin position="129"/>
        <end position="214"/>
    </location>
</feature>
<sequence length="219" mass="24116">MEVTSAVHSIGSLNFQTRFSQLEKLNNNGTFFLSTRTTTTQNNSLLHGYLHPVNNLTTKNNGGYAINRSSNSKSVIIKSTSSPTSTETSESLSEVEKIKQNCLKWKWKGQYSINYFVSSDSDSPQPNHPPLLLVHGFGASIPHWRRNIKTLSQSYTVYAIDLLGFGASDKPPGFSYTMETWAELILDFLDEVIKKPTVLIGNSVGSLACLIAAASGMYV</sequence>
<dbReference type="PANTHER" id="PTHR46438">
    <property type="entry name" value="ALPHA/BETA-HYDROLASES SUPERFAMILY PROTEIN"/>
    <property type="match status" value="1"/>
</dbReference>
<dbReference type="InterPro" id="IPR000073">
    <property type="entry name" value="AB_hydrolase_1"/>
</dbReference>
<keyword evidence="3" id="KW-1185">Reference proteome</keyword>
<dbReference type="Pfam" id="PF00561">
    <property type="entry name" value="Abhydrolase_1"/>
    <property type="match status" value="1"/>
</dbReference>
<protein>
    <recommendedName>
        <fullName evidence="1">AB hydrolase-1 domain-containing protein</fullName>
    </recommendedName>
</protein>
<dbReference type="Gramene" id="Psat06G0353000-T2">
    <property type="protein sequence ID" value="KAI5397744.1"/>
    <property type="gene ID" value="KIW84_063530"/>
</dbReference>
<dbReference type="InterPro" id="IPR029058">
    <property type="entry name" value="AB_hydrolase_fold"/>
</dbReference>
<name>A0A9D4WAA5_PEA</name>
<dbReference type="PANTHER" id="PTHR46438:SF7">
    <property type="entry name" value="ALPHA_BETA-HYDROLASES SUPERFAMILY PROTEIN"/>
    <property type="match status" value="1"/>
</dbReference>
<dbReference type="GO" id="GO:0015994">
    <property type="term" value="P:chlorophyll metabolic process"/>
    <property type="evidence" value="ECO:0007669"/>
    <property type="project" value="TreeGrafter"/>
</dbReference>
<comment type="caution">
    <text evidence="2">The sequence shown here is derived from an EMBL/GenBank/DDBJ whole genome shotgun (WGS) entry which is preliminary data.</text>
</comment>
<organism evidence="2 3">
    <name type="scientific">Pisum sativum</name>
    <name type="common">Garden pea</name>
    <name type="synonym">Lathyrus oleraceus</name>
    <dbReference type="NCBI Taxonomy" id="3888"/>
    <lineage>
        <taxon>Eukaryota</taxon>
        <taxon>Viridiplantae</taxon>
        <taxon>Streptophyta</taxon>
        <taxon>Embryophyta</taxon>
        <taxon>Tracheophyta</taxon>
        <taxon>Spermatophyta</taxon>
        <taxon>Magnoliopsida</taxon>
        <taxon>eudicotyledons</taxon>
        <taxon>Gunneridae</taxon>
        <taxon>Pentapetalae</taxon>
        <taxon>rosids</taxon>
        <taxon>fabids</taxon>
        <taxon>Fabales</taxon>
        <taxon>Fabaceae</taxon>
        <taxon>Papilionoideae</taxon>
        <taxon>50 kb inversion clade</taxon>
        <taxon>NPAAA clade</taxon>
        <taxon>Hologalegina</taxon>
        <taxon>IRL clade</taxon>
        <taxon>Fabeae</taxon>
        <taxon>Lathyrus</taxon>
    </lineage>
</organism>
<dbReference type="SUPFAM" id="SSF53474">
    <property type="entry name" value="alpha/beta-Hydrolases"/>
    <property type="match status" value="1"/>
</dbReference>
<dbReference type="AlphaFoldDB" id="A0A9D4WAA5"/>
<dbReference type="Gene3D" id="3.40.50.1820">
    <property type="entry name" value="alpha/beta hydrolase"/>
    <property type="match status" value="1"/>
</dbReference>